<dbReference type="OrthoDB" id="748739at2759"/>
<accession>A0A2G9HMW8</accession>
<evidence type="ECO:0000313" key="1">
    <source>
        <dbReference type="EMBL" id="PIN18783.1"/>
    </source>
</evidence>
<organism evidence="1 2">
    <name type="scientific">Handroanthus impetiginosus</name>
    <dbReference type="NCBI Taxonomy" id="429701"/>
    <lineage>
        <taxon>Eukaryota</taxon>
        <taxon>Viridiplantae</taxon>
        <taxon>Streptophyta</taxon>
        <taxon>Embryophyta</taxon>
        <taxon>Tracheophyta</taxon>
        <taxon>Spermatophyta</taxon>
        <taxon>Magnoliopsida</taxon>
        <taxon>eudicotyledons</taxon>
        <taxon>Gunneridae</taxon>
        <taxon>Pentapetalae</taxon>
        <taxon>asterids</taxon>
        <taxon>lamiids</taxon>
        <taxon>Lamiales</taxon>
        <taxon>Bignoniaceae</taxon>
        <taxon>Crescentiina</taxon>
        <taxon>Tabebuia alliance</taxon>
        <taxon>Handroanthus</taxon>
    </lineage>
</organism>
<comment type="caution">
    <text evidence="1">The sequence shown here is derived from an EMBL/GenBank/DDBJ whole genome shotgun (WGS) entry which is preliminary data.</text>
</comment>
<reference evidence="2" key="1">
    <citation type="journal article" date="2018" name="Gigascience">
        <title>Genome assembly of the Pink Ipe (Handroanthus impetiginosus, Bignoniaceae), a highly valued, ecologically keystone Neotropical timber forest tree.</title>
        <authorList>
            <person name="Silva-Junior O.B."/>
            <person name="Grattapaglia D."/>
            <person name="Novaes E."/>
            <person name="Collevatti R.G."/>
        </authorList>
    </citation>
    <scope>NUCLEOTIDE SEQUENCE [LARGE SCALE GENOMIC DNA]</scope>
    <source>
        <strain evidence="2">cv. UFG-1</strain>
    </source>
</reference>
<evidence type="ECO:0000313" key="2">
    <source>
        <dbReference type="Proteomes" id="UP000231279"/>
    </source>
</evidence>
<keyword evidence="2" id="KW-1185">Reference proteome</keyword>
<dbReference type="STRING" id="429701.A0A2G9HMW8"/>
<dbReference type="PANTHER" id="PTHR48223">
    <property type="entry name" value="DEFECTIVE 2759, PUTATIVE ISOFORM 1-RELATED"/>
    <property type="match status" value="1"/>
</dbReference>
<sequence length="336" mass="37768">MVKLMALAIHQLQGSSSTSPSVPSLWNRWSKLKYSVPRFHAVGSKNRVISLKCRLRLSVGTSIVLGSKSRVLKISAFKGSTRHDDSGVEANGSKSLKNAVEISYLQNKSEESSVESPKVENVVSAPYTATNETATGSLATQDIFKNWLILPRTPSQTQAVEEIIEQPYSTETSERPNASQTQERGEILKAALCYILDLDATIKIPLLLFTCVYLAINLVYGLKISKELVPLWVLGPLFAAFYIKMFREISGVYASSFKQVARVVKNLPVHFTLVRTYIVHGKLKEAVGTHIFEPLADIRKGKVLQMWFAERFLDSFEFIWPYYYKTLRSLKRANLI</sequence>
<gene>
    <name evidence="1" type="ORF">CDL12_08540</name>
</gene>
<dbReference type="EMBL" id="NKXS01001400">
    <property type="protein sequence ID" value="PIN18783.1"/>
    <property type="molecule type" value="Genomic_DNA"/>
</dbReference>
<protein>
    <submittedName>
        <fullName evidence="1">Uncharacterized protein</fullName>
    </submittedName>
</protein>
<dbReference type="PANTHER" id="PTHR48223:SF1">
    <property type="entry name" value="ABC TRANSMEMBRANE TYPE-1 DOMAIN-CONTAINING PROTEIN"/>
    <property type="match status" value="1"/>
</dbReference>
<name>A0A2G9HMW8_9LAMI</name>
<dbReference type="AlphaFoldDB" id="A0A2G9HMW8"/>
<dbReference type="Proteomes" id="UP000231279">
    <property type="component" value="Unassembled WGS sequence"/>
</dbReference>
<proteinExistence type="predicted"/>